<proteinExistence type="predicted"/>
<protein>
    <submittedName>
        <fullName evidence="1">Uncharacterized protein</fullName>
    </submittedName>
</protein>
<name>A0A2T0SUP5_9BACT</name>
<dbReference type="RefSeq" id="WP_106138602.1">
    <property type="nucleotide sequence ID" value="NZ_PVTE01000011.1"/>
</dbReference>
<evidence type="ECO:0000313" key="1">
    <source>
        <dbReference type="EMBL" id="PRY37132.1"/>
    </source>
</evidence>
<dbReference type="OrthoDB" id="920700at2"/>
<dbReference type="AlphaFoldDB" id="A0A2T0SUP5"/>
<reference evidence="1 2" key="1">
    <citation type="submission" date="2018-03" db="EMBL/GenBank/DDBJ databases">
        <title>Genomic Encyclopedia of Archaeal and Bacterial Type Strains, Phase II (KMG-II): from individual species to whole genera.</title>
        <authorList>
            <person name="Goeker M."/>
        </authorList>
    </citation>
    <scope>NUCLEOTIDE SEQUENCE [LARGE SCALE GENOMIC DNA]</scope>
    <source>
        <strain evidence="1 2">DSM 28354</strain>
    </source>
</reference>
<keyword evidence="2" id="KW-1185">Reference proteome</keyword>
<comment type="caution">
    <text evidence="1">The sequence shown here is derived from an EMBL/GenBank/DDBJ whole genome shotgun (WGS) entry which is preliminary data.</text>
</comment>
<sequence length="535" mass="59697">MKVLALCGLLGLTGFGVWYARPAGPPEPTPVRLTGAMPPLTTLTPTPRARFTPTTRRGYYNLDVVGDFTLPATKSITFAGAGRNLTVEQDWSKLFRRGFSSIIQTHMVEGKERWTNGFPPAGWRSRLTFDQRSLILYNNYFVDPFGQQWVQNVGQSQAALYRTPPGGRTTRTTLHQAAMELQGSCVGFGDCPPGGLRNTFSKVYIDIENEGAAPSTPNGQEQLNLFTYLVRTIREHATPQVLIGSAGPIVHNGLGYARTQDYTAQPDPLWTQPVRQTATSRQRGMPDDLVGKTYGDMVDFQMPGSYYYYPDFDYSASHTADLDRHWLAGLLSEQEVNAKLSPKKRIAWQWVFNSQSAAFPNSAKAEHPAPPAVAEGTAIFYWFTGAYGSVFWDDQINLTPDQPLNNDPALRGTGNDRNYACYEHYIHGLWRLFKHHADLFNGRETYLNETTDCSYDGGKTWVAYNAAQLKKLNLPFVRAIVNGNQILVVASKAYARSGQQTPVMVRYVKDGYAFYTSLTLQGDEIYLGRATMPRG</sequence>
<dbReference type="EMBL" id="PVTE01000011">
    <property type="protein sequence ID" value="PRY37132.1"/>
    <property type="molecule type" value="Genomic_DNA"/>
</dbReference>
<organism evidence="1 2">
    <name type="scientific">Spirosoma oryzae</name>
    <dbReference type="NCBI Taxonomy" id="1469603"/>
    <lineage>
        <taxon>Bacteria</taxon>
        <taxon>Pseudomonadati</taxon>
        <taxon>Bacteroidota</taxon>
        <taxon>Cytophagia</taxon>
        <taxon>Cytophagales</taxon>
        <taxon>Cytophagaceae</taxon>
        <taxon>Spirosoma</taxon>
    </lineage>
</organism>
<evidence type="ECO:0000313" key="2">
    <source>
        <dbReference type="Proteomes" id="UP000238375"/>
    </source>
</evidence>
<dbReference type="Proteomes" id="UP000238375">
    <property type="component" value="Unassembled WGS sequence"/>
</dbReference>
<accession>A0A2T0SUP5</accession>
<gene>
    <name evidence="1" type="ORF">CLV58_111170</name>
</gene>